<sequence>MHIPGYLDGFRPPVDAALLEDATGLRTDSLFWPAFLLAAGGADSAPQAFGADPADVESYADSMVTPESWPVFTLPAGAHRIHVVFRNFPEDAGIDYLLSPADGGPVLRLAALEGHFLGPAFSWPEVVAVAGMPDPDLTAAERLLLLLPAFGDGDTPAAATEVIAAALTSVGAAAGRTGLAADLIEGWGYWPSAGWRVHDGVRYANGPASTRGAGRSRAELALLTEAFRAS</sequence>
<gene>
    <name evidence="1" type="ORF">H480_09273</name>
</gene>
<reference evidence="1 2" key="1">
    <citation type="submission" date="2013-02" db="EMBL/GenBank/DDBJ databases">
        <title>Draft genome sequence of Amycolatopsis vancoresmycina strain DSM 44592T.</title>
        <authorList>
            <person name="Kumar S."/>
            <person name="Kaur N."/>
            <person name="Kaur C."/>
            <person name="Raghava G.P.S."/>
            <person name="Mayilraj S."/>
        </authorList>
    </citation>
    <scope>NUCLEOTIDE SEQUENCE [LARGE SCALE GENOMIC DNA]</scope>
    <source>
        <strain evidence="1 2">DSM 44592</strain>
    </source>
</reference>
<dbReference type="RefSeq" id="WP_003069047.1">
    <property type="nucleotide sequence ID" value="NZ_AOUO01000111.1"/>
</dbReference>
<evidence type="ECO:0000313" key="1">
    <source>
        <dbReference type="EMBL" id="EOD68861.1"/>
    </source>
</evidence>
<comment type="caution">
    <text evidence="1">The sequence shown here is derived from an EMBL/GenBank/DDBJ whole genome shotgun (WGS) entry which is preliminary data.</text>
</comment>
<name>R1I8J2_9PSEU</name>
<dbReference type="EMBL" id="AOUO01000111">
    <property type="protein sequence ID" value="EOD68861.1"/>
    <property type="molecule type" value="Genomic_DNA"/>
</dbReference>
<proteinExistence type="predicted"/>
<dbReference type="OrthoDB" id="3295168at2"/>
<dbReference type="PATRIC" id="fig|1292037.4.peg.1783"/>
<evidence type="ECO:0000313" key="2">
    <source>
        <dbReference type="Proteomes" id="UP000014139"/>
    </source>
</evidence>
<protein>
    <submittedName>
        <fullName evidence="1">Uncharacterized protein</fullName>
    </submittedName>
</protein>
<dbReference type="eggNOG" id="ENOG502ZXB7">
    <property type="taxonomic scope" value="Bacteria"/>
</dbReference>
<dbReference type="AlphaFoldDB" id="R1I8J2"/>
<accession>R1I8J2</accession>
<dbReference type="Proteomes" id="UP000014139">
    <property type="component" value="Unassembled WGS sequence"/>
</dbReference>
<organism evidence="1 2">
    <name type="scientific">Amycolatopsis vancoresmycina DSM 44592</name>
    <dbReference type="NCBI Taxonomy" id="1292037"/>
    <lineage>
        <taxon>Bacteria</taxon>
        <taxon>Bacillati</taxon>
        <taxon>Actinomycetota</taxon>
        <taxon>Actinomycetes</taxon>
        <taxon>Pseudonocardiales</taxon>
        <taxon>Pseudonocardiaceae</taxon>
        <taxon>Amycolatopsis</taxon>
    </lineage>
</organism>
<keyword evidence="2" id="KW-1185">Reference proteome</keyword>